<dbReference type="Pfam" id="PF00096">
    <property type="entry name" value="zf-C2H2"/>
    <property type="match status" value="1"/>
</dbReference>
<evidence type="ECO:0000256" key="7">
    <source>
        <dbReference type="PROSITE-ProRule" id="PRU00042"/>
    </source>
</evidence>
<reference evidence="9" key="2">
    <citation type="submission" date="2025-08" db="UniProtKB">
        <authorList>
            <consortium name="Ensembl"/>
        </authorList>
    </citation>
    <scope>IDENTIFICATION</scope>
</reference>
<keyword evidence="2" id="KW-0479">Metal-binding</keyword>
<protein>
    <recommendedName>
        <fullName evidence="8">C2H2-type domain-containing protein</fullName>
    </recommendedName>
</protein>
<reference evidence="9" key="3">
    <citation type="submission" date="2025-09" db="UniProtKB">
        <authorList>
            <consortium name="Ensembl"/>
        </authorList>
    </citation>
    <scope>IDENTIFICATION</scope>
</reference>
<dbReference type="GO" id="GO:0008270">
    <property type="term" value="F:zinc ion binding"/>
    <property type="evidence" value="ECO:0007669"/>
    <property type="project" value="UniProtKB-KW"/>
</dbReference>
<comment type="subcellular location">
    <subcellularLocation>
        <location evidence="1">Nucleus</location>
    </subcellularLocation>
</comment>
<evidence type="ECO:0000256" key="5">
    <source>
        <dbReference type="ARBA" id="ARBA00022833"/>
    </source>
</evidence>
<feature type="domain" description="C2H2-type" evidence="8">
    <location>
        <begin position="56"/>
        <end position="83"/>
    </location>
</feature>
<keyword evidence="6" id="KW-0539">Nucleus</keyword>
<keyword evidence="5" id="KW-0862">Zinc</keyword>
<keyword evidence="10" id="KW-1185">Reference proteome</keyword>
<dbReference type="FunFam" id="3.30.160.60:FF:000016">
    <property type="entry name" value="zinc finger protein 37 homolog"/>
    <property type="match status" value="1"/>
</dbReference>
<evidence type="ECO:0000313" key="10">
    <source>
        <dbReference type="Proteomes" id="UP000291020"/>
    </source>
</evidence>
<dbReference type="PANTHER" id="PTHR23226">
    <property type="entry name" value="ZINC FINGER AND SCAN DOMAIN-CONTAINING"/>
    <property type="match status" value="1"/>
</dbReference>
<evidence type="ECO:0000256" key="3">
    <source>
        <dbReference type="ARBA" id="ARBA00022737"/>
    </source>
</evidence>
<dbReference type="GO" id="GO:0000978">
    <property type="term" value="F:RNA polymerase II cis-regulatory region sequence-specific DNA binding"/>
    <property type="evidence" value="ECO:0007669"/>
    <property type="project" value="TreeGrafter"/>
</dbReference>
<feature type="domain" description="C2H2-type" evidence="8">
    <location>
        <begin position="112"/>
        <end position="139"/>
    </location>
</feature>
<evidence type="ECO:0000256" key="4">
    <source>
        <dbReference type="ARBA" id="ARBA00022771"/>
    </source>
</evidence>
<dbReference type="PROSITE" id="PS50157">
    <property type="entry name" value="ZINC_FINGER_C2H2_2"/>
    <property type="match status" value="3"/>
</dbReference>
<name>A0A452GEY4_9SAUR</name>
<dbReference type="Proteomes" id="UP000291020">
    <property type="component" value="Unassembled WGS sequence"/>
</dbReference>
<dbReference type="PANTHER" id="PTHR23226:SF416">
    <property type="entry name" value="FI01424P"/>
    <property type="match status" value="1"/>
</dbReference>
<dbReference type="GO" id="GO:0000981">
    <property type="term" value="F:DNA-binding transcription factor activity, RNA polymerase II-specific"/>
    <property type="evidence" value="ECO:0007669"/>
    <property type="project" value="TreeGrafter"/>
</dbReference>
<keyword evidence="3" id="KW-0677">Repeat</keyword>
<evidence type="ECO:0000256" key="1">
    <source>
        <dbReference type="ARBA" id="ARBA00004123"/>
    </source>
</evidence>
<dbReference type="SMART" id="SM00355">
    <property type="entry name" value="ZnF_C2H2"/>
    <property type="match status" value="2"/>
</dbReference>
<dbReference type="InterPro" id="IPR013087">
    <property type="entry name" value="Znf_C2H2_type"/>
</dbReference>
<accession>A0A452GEY4</accession>
<evidence type="ECO:0000259" key="8">
    <source>
        <dbReference type="PROSITE" id="PS50157"/>
    </source>
</evidence>
<evidence type="ECO:0000256" key="6">
    <source>
        <dbReference type="ARBA" id="ARBA00023242"/>
    </source>
</evidence>
<reference evidence="10" key="1">
    <citation type="journal article" date="2017" name="PLoS ONE">
        <title>The Agassiz's desert tortoise genome provides a resource for the conservation of a threatened species.</title>
        <authorList>
            <person name="Tollis M."/>
            <person name="DeNardo D.F."/>
            <person name="Cornelius J.A."/>
            <person name="Dolby G.A."/>
            <person name="Edwards T."/>
            <person name="Henen B.T."/>
            <person name="Karl A.E."/>
            <person name="Murphy R.W."/>
            <person name="Kusumi K."/>
        </authorList>
    </citation>
    <scope>NUCLEOTIDE SEQUENCE [LARGE SCALE GENOMIC DNA]</scope>
</reference>
<dbReference type="PROSITE" id="PS00028">
    <property type="entry name" value="ZINC_FINGER_C2H2_1"/>
    <property type="match status" value="1"/>
</dbReference>
<feature type="domain" description="C2H2-type" evidence="8">
    <location>
        <begin position="84"/>
        <end position="111"/>
    </location>
</feature>
<sequence>MFLRVLGRWWPGSLDADQTVKKKVLGEAPQGKATSIGRALRKTNNIQAQQRIKKPYECPDYGKNFHLSSTLCTHQKIHTTEKHYDYLSCGKRFQVSSYLLTDERTHTVNKPYKCFNCGESFCLSSALIKHQTSHTAERPFSMP</sequence>
<proteinExistence type="predicted"/>
<dbReference type="InterPro" id="IPR036236">
    <property type="entry name" value="Znf_C2H2_sf"/>
</dbReference>
<evidence type="ECO:0000256" key="2">
    <source>
        <dbReference type="ARBA" id="ARBA00022723"/>
    </source>
</evidence>
<keyword evidence="4 7" id="KW-0863">Zinc-finger</keyword>
<dbReference type="STRING" id="38772.ENSGAGP00000000097"/>
<dbReference type="Gene3D" id="3.30.160.60">
    <property type="entry name" value="Classic Zinc Finger"/>
    <property type="match status" value="3"/>
</dbReference>
<dbReference type="SUPFAM" id="SSF57667">
    <property type="entry name" value="beta-beta-alpha zinc fingers"/>
    <property type="match status" value="2"/>
</dbReference>
<dbReference type="Ensembl" id="ENSGAGT00000000111.1">
    <property type="protein sequence ID" value="ENSGAGP00000000097.1"/>
    <property type="gene ID" value="ENSGAGG00000000079.1"/>
</dbReference>
<dbReference type="FunFam" id="3.30.160.60:FF:002343">
    <property type="entry name" value="Zinc finger protein 33A"/>
    <property type="match status" value="1"/>
</dbReference>
<evidence type="ECO:0000313" key="9">
    <source>
        <dbReference type="Ensembl" id="ENSGAGP00000000097.1"/>
    </source>
</evidence>
<organism evidence="9 10">
    <name type="scientific">Gopherus agassizii</name>
    <name type="common">Agassiz's desert tortoise</name>
    <dbReference type="NCBI Taxonomy" id="38772"/>
    <lineage>
        <taxon>Eukaryota</taxon>
        <taxon>Metazoa</taxon>
        <taxon>Chordata</taxon>
        <taxon>Craniata</taxon>
        <taxon>Vertebrata</taxon>
        <taxon>Euteleostomi</taxon>
        <taxon>Archelosauria</taxon>
        <taxon>Testudinata</taxon>
        <taxon>Testudines</taxon>
        <taxon>Cryptodira</taxon>
        <taxon>Durocryptodira</taxon>
        <taxon>Testudinoidea</taxon>
        <taxon>Testudinidae</taxon>
        <taxon>Gopherus</taxon>
    </lineage>
</organism>
<dbReference type="GO" id="GO:0005634">
    <property type="term" value="C:nucleus"/>
    <property type="evidence" value="ECO:0007669"/>
    <property type="project" value="UniProtKB-SubCell"/>
</dbReference>
<dbReference type="AlphaFoldDB" id="A0A452GEY4"/>